<dbReference type="EMBL" id="FOSW01000003">
    <property type="protein sequence ID" value="SFK76793.1"/>
    <property type="molecule type" value="Genomic_DNA"/>
</dbReference>
<evidence type="ECO:0000313" key="2">
    <source>
        <dbReference type="EMBL" id="SFK76793.1"/>
    </source>
</evidence>
<dbReference type="Gene3D" id="3.20.20.70">
    <property type="entry name" value="Aldolase class I"/>
    <property type="match status" value="1"/>
</dbReference>
<protein>
    <recommendedName>
        <fullName evidence="1">Cgl0159-like domain-containing protein</fullName>
    </recommendedName>
</protein>
<accession>A0A1I4C7M6</accession>
<organism evidence="2 3">
    <name type="scientific">Geodermatophilus ruber</name>
    <dbReference type="NCBI Taxonomy" id="504800"/>
    <lineage>
        <taxon>Bacteria</taxon>
        <taxon>Bacillati</taxon>
        <taxon>Actinomycetota</taxon>
        <taxon>Actinomycetes</taxon>
        <taxon>Geodermatophilales</taxon>
        <taxon>Geodermatophilaceae</taxon>
        <taxon>Geodermatophilus</taxon>
    </lineage>
</organism>
<dbReference type="InterPro" id="IPR013785">
    <property type="entry name" value="Aldolase_TIM"/>
</dbReference>
<keyword evidence="3" id="KW-1185">Reference proteome</keyword>
<name>A0A1I4C7M6_9ACTN</name>
<dbReference type="AlphaFoldDB" id="A0A1I4C7M6"/>
<dbReference type="STRING" id="504800.SAMN04488085_103369"/>
<feature type="domain" description="Cgl0159-like" evidence="1">
    <location>
        <begin position="53"/>
        <end position="303"/>
    </location>
</feature>
<dbReference type="InParanoid" id="A0A1I4C7M6"/>
<evidence type="ECO:0000313" key="3">
    <source>
        <dbReference type="Proteomes" id="UP000199152"/>
    </source>
</evidence>
<reference evidence="3" key="1">
    <citation type="submission" date="2016-10" db="EMBL/GenBank/DDBJ databases">
        <authorList>
            <person name="Varghese N."/>
            <person name="Submissions S."/>
        </authorList>
    </citation>
    <scope>NUCLEOTIDE SEQUENCE [LARGE SCALE GENOMIC DNA]</scope>
    <source>
        <strain evidence="3">DSM 45317</strain>
    </source>
</reference>
<dbReference type="Proteomes" id="UP000199152">
    <property type="component" value="Unassembled WGS sequence"/>
</dbReference>
<sequence length="320" mass="34459">MSDTVLDLPDVGTAPPLCATYAEVTELRSRHPEAIAQALATRRRRPSFLPEDGRLMLVAADHPARGALAAQRRPTAMSSRTDMLDRLRTALARPGVDGLLATADIAEDLLLLGALENKVVVASMNRGGLAGSAFELDDRMTAYDVRGVVEARFDAAKMLNRFDLDDPGTVVSMESAGRAVTDLARAGVIAMLEPFLSRRVDGRVVNDLSPDAVIKSVHIAQGLGATSAYTWLKLPVVDDMERVMDATTLPTLLLGGDPSRRPEETFAQWRDALALPSVRGLVVGRTLLYPPDEDVADAVDTAVSLVHRAGPEASRDHRRP</sequence>
<gene>
    <name evidence="2" type="ORF">SAMN04488085_103369</name>
</gene>
<dbReference type="InterPro" id="IPR054574">
    <property type="entry name" value="Cgl0159_dom"/>
</dbReference>
<proteinExistence type="predicted"/>
<dbReference type="Pfam" id="PF22649">
    <property type="entry name" value="Cgl0159"/>
    <property type="match status" value="1"/>
</dbReference>
<evidence type="ECO:0000259" key="1">
    <source>
        <dbReference type="Pfam" id="PF22649"/>
    </source>
</evidence>
<dbReference type="RefSeq" id="WP_218146134.1">
    <property type="nucleotide sequence ID" value="NZ_FOSW01000003.1"/>
</dbReference>
<dbReference type="SUPFAM" id="SSF51569">
    <property type="entry name" value="Aldolase"/>
    <property type="match status" value="1"/>
</dbReference>